<sequence length="156" mass="17463">MSFTITGLAPEQFQPLFELSNEELKSRGVIRKTADTKPGFPCRVTLEDAEPGETVLLLNYESHKAATPYRSSYAIYVREHAKAAFTFHNELPPVMIKRPIALRIFNAEGMLIGADLSFNDDLKAKIENAFTIPEADYLHAHNAAHGCFAAEIRRAR</sequence>
<dbReference type="RefSeq" id="WP_274495032.1">
    <property type="nucleotide sequence ID" value="NZ_CP118166.1"/>
</dbReference>
<dbReference type="InterPro" id="IPR009593">
    <property type="entry name" value="DUF1203"/>
</dbReference>
<dbReference type="PIRSF" id="PIRSF034110">
    <property type="entry name" value="DUF1203"/>
    <property type="match status" value="1"/>
</dbReference>
<dbReference type="EMBL" id="CP118166">
    <property type="protein sequence ID" value="WDI33071.1"/>
    <property type="molecule type" value="Genomic_DNA"/>
</dbReference>
<dbReference type="AlphaFoldDB" id="A0AAF0CG39"/>
<evidence type="ECO:0000313" key="2">
    <source>
        <dbReference type="Proteomes" id="UP001214043"/>
    </source>
</evidence>
<reference evidence="1" key="1">
    <citation type="submission" date="2023-02" db="EMBL/GenBank/DDBJ databases">
        <title>Genome sequence of Hyphococcus flavus.</title>
        <authorList>
            <person name="Rong J.-C."/>
            <person name="Zhao Q."/>
            <person name="Yi M."/>
            <person name="Wu J.-Y."/>
        </authorList>
    </citation>
    <scope>NUCLEOTIDE SEQUENCE</scope>
    <source>
        <strain evidence="1">MCCC 1K03223</strain>
    </source>
</reference>
<dbReference type="Pfam" id="PF06718">
    <property type="entry name" value="DUF1203"/>
    <property type="match status" value="1"/>
</dbReference>
<accession>A0AAF0CG39</accession>
<organism evidence="1 2">
    <name type="scientific">Hyphococcus flavus</name>
    <dbReference type="NCBI Taxonomy" id="1866326"/>
    <lineage>
        <taxon>Bacteria</taxon>
        <taxon>Pseudomonadati</taxon>
        <taxon>Pseudomonadota</taxon>
        <taxon>Alphaproteobacteria</taxon>
        <taxon>Parvularculales</taxon>
        <taxon>Parvularculaceae</taxon>
        <taxon>Hyphococcus</taxon>
    </lineage>
</organism>
<dbReference type="KEGG" id="hfl:PUV54_07665"/>
<proteinExistence type="predicted"/>
<protein>
    <submittedName>
        <fullName evidence="1">DUF1203 domain-containing protein</fullName>
    </submittedName>
</protein>
<keyword evidence="2" id="KW-1185">Reference proteome</keyword>
<name>A0AAF0CG39_9PROT</name>
<dbReference type="Proteomes" id="UP001214043">
    <property type="component" value="Chromosome"/>
</dbReference>
<evidence type="ECO:0000313" key="1">
    <source>
        <dbReference type="EMBL" id="WDI33071.1"/>
    </source>
</evidence>
<gene>
    <name evidence="1" type="ORF">PUV54_07665</name>
</gene>